<evidence type="ECO:0000313" key="3">
    <source>
        <dbReference type="EMBL" id="MFC4220756.1"/>
    </source>
</evidence>
<dbReference type="PROSITE" id="PS50164">
    <property type="entry name" value="GIY_YIG"/>
    <property type="match status" value="1"/>
</dbReference>
<evidence type="ECO:0000259" key="2">
    <source>
        <dbReference type="PROSITE" id="PS50164"/>
    </source>
</evidence>
<dbReference type="Pfam" id="PF01541">
    <property type="entry name" value="GIY-YIG"/>
    <property type="match status" value="1"/>
</dbReference>
<dbReference type="InterPro" id="IPR050190">
    <property type="entry name" value="UPF0213_domain"/>
</dbReference>
<dbReference type="RefSeq" id="WP_379764651.1">
    <property type="nucleotide sequence ID" value="NZ_JBHSCL010000007.1"/>
</dbReference>
<dbReference type="SUPFAM" id="SSF82771">
    <property type="entry name" value="GIY-YIG endonuclease"/>
    <property type="match status" value="1"/>
</dbReference>
<name>A0ABV8PQ34_9FLAO</name>
<dbReference type="Gene3D" id="3.40.1440.10">
    <property type="entry name" value="GIY-YIG endonuclease"/>
    <property type="match status" value="1"/>
</dbReference>
<reference evidence="4" key="1">
    <citation type="journal article" date="2019" name="Int. J. Syst. Evol. Microbiol.">
        <title>The Global Catalogue of Microorganisms (GCM) 10K type strain sequencing project: providing services to taxonomists for standard genome sequencing and annotation.</title>
        <authorList>
            <consortium name="The Broad Institute Genomics Platform"/>
            <consortium name="The Broad Institute Genome Sequencing Center for Infectious Disease"/>
            <person name="Wu L."/>
            <person name="Ma J."/>
        </authorList>
    </citation>
    <scope>NUCLEOTIDE SEQUENCE [LARGE SCALE GENOMIC DNA]</scope>
    <source>
        <strain evidence="4">CGMCC 1.15774</strain>
    </source>
</reference>
<organism evidence="3 4">
    <name type="scientific">Flagellimonas marina</name>
    <dbReference type="NCBI Taxonomy" id="1775168"/>
    <lineage>
        <taxon>Bacteria</taxon>
        <taxon>Pseudomonadati</taxon>
        <taxon>Bacteroidota</taxon>
        <taxon>Flavobacteriia</taxon>
        <taxon>Flavobacteriales</taxon>
        <taxon>Flavobacteriaceae</taxon>
        <taxon>Flagellimonas</taxon>
    </lineage>
</organism>
<dbReference type="CDD" id="cd10449">
    <property type="entry name" value="GIY-YIG_SLX1_like"/>
    <property type="match status" value="1"/>
</dbReference>
<proteinExistence type="inferred from homology"/>
<dbReference type="PANTHER" id="PTHR34477:SF1">
    <property type="entry name" value="UPF0213 PROTEIN YHBQ"/>
    <property type="match status" value="1"/>
</dbReference>
<dbReference type="EMBL" id="JBHSCL010000007">
    <property type="protein sequence ID" value="MFC4220756.1"/>
    <property type="molecule type" value="Genomic_DNA"/>
</dbReference>
<evidence type="ECO:0000256" key="1">
    <source>
        <dbReference type="ARBA" id="ARBA00007435"/>
    </source>
</evidence>
<dbReference type="InterPro" id="IPR035901">
    <property type="entry name" value="GIY-YIG_endonuc_sf"/>
</dbReference>
<dbReference type="Proteomes" id="UP001595841">
    <property type="component" value="Unassembled WGS sequence"/>
</dbReference>
<comment type="caution">
    <text evidence="3">The sequence shown here is derived from an EMBL/GenBank/DDBJ whole genome shotgun (WGS) entry which is preliminary data.</text>
</comment>
<gene>
    <name evidence="3" type="ORF">ACFOWS_11455</name>
</gene>
<evidence type="ECO:0000313" key="4">
    <source>
        <dbReference type="Proteomes" id="UP001595841"/>
    </source>
</evidence>
<protein>
    <submittedName>
        <fullName evidence="3">GIY-YIG nuclease family protein</fullName>
    </submittedName>
</protein>
<accession>A0ABV8PQ34</accession>
<dbReference type="PANTHER" id="PTHR34477">
    <property type="entry name" value="UPF0213 PROTEIN YHBQ"/>
    <property type="match status" value="1"/>
</dbReference>
<feature type="domain" description="GIY-YIG" evidence="2">
    <location>
        <begin position="1"/>
        <end position="76"/>
    </location>
</feature>
<comment type="similarity">
    <text evidence="1">Belongs to the UPF0213 family.</text>
</comment>
<keyword evidence="4" id="KW-1185">Reference proteome</keyword>
<dbReference type="InterPro" id="IPR000305">
    <property type="entry name" value="GIY-YIG_endonuc"/>
</dbReference>
<sequence>MEYFVYIIYSRFADRYYVGHCQDLDDRMTRHNGGRSKYTKLATDWEVKHTECYSTRSEAMAREREIKRKKSRKYIEFLTANSKG</sequence>